<dbReference type="GO" id="GO:0006434">
    <property type="term" value="P:seryl-tRNA aminoacylation"/>
    <property type="evidence" value="ECO:0007669"/>
    <property type="project" value="UniProtKB-UniRule"/>
</dbReference>
<dbReference type="GO" id="GO:0005737">
    <property type="term" value="C:cytoplasm"/>
    <property type="evidence" value="ECO:0007669"/>
    <property type="project" value="UniProtKB-SubCell"/>
</dbReference>
<protein>
    <recommendedName>
        <fullName evidence="12">Serine--tRNA ligase</fullName>
        <ecNumber evidence="12">6.1.1.11</ecNumber>
    </recommendedName>
    <alternativeName>
        <fullName evidence="12">Seryl-tRNA synthetase</fullName>
        <shortName evidence="12">SerRS</shortName>
    </alternativeName>
    <alternativeName>
        <fullName evidence="12">Seryl-tRNA(Ser/Sec) synthetase</fullName>
    </alternativeName>
</protein>
<dbReference type="PANTHER" id="PTHR43697">
    <property type="entry name" value="SERYL-TRNA SYNTHETASE"/>
    <property type="match status" value="1"/>
</dbReference>
<keyword evidence="5 12" id="KW-0436">Ligase</keyword>
<accession>A0A2A2ABT7</accession>
<dbReference type="InterPro" id="IPR015866">
    <property type="entry name" value="Ser-tRNA-synth_1_N"/>
</dbReference>
<comment type="function">
    <text evidence="12">Catalyzes the attachment of serine to tRNA(Ser). Is also able to aminoacylate tRNA(Sec) with serine, to form the misacylated tRNA L-seryl-tRNA(Sec), which will be further converted into selenocysteinyl-tRNA(Sec).</text>
</comment>
<dbReference type="InterPro" id="IPR042103">
    <property type="entry name" value="SerRS_1_N_sf"/>
</dbReference>
<evidence type="ECO:0000256" key="13">
    <source>
        <dbReference type="PIRSR" id="PIRSR001529-1"/>
    </source>
</evidence>
<dbReference type="PANTHER" id="PTHR43697:SF1">
    <property type="entry name" value="SERINE--TRNA LIGASE"/>
    <property type="match status" value="1"/>
</dbReference>
<dbReference type="HAMAP" id="MF_00176">
    <property type="entry name" value="Ser_tRNA_synth_type1"/>
    <property type="match status" value="1"/>
</dbReference>
<dbReference type="InterPro" id="IPR045864">
    <property type="entry name" value="aa-tRNA-synth_II/BPL/LPL"/>
</dbReference>
<evidence type="ECO:0000256" key="14">
    <source>
        <dbReference type="PIRSR" id="PIRSR001529-2"/>
    </source>
</evidence>
<feature type="coiled-coil region" evidence="15">
    <location>
        <begin position="33"/>
        <end position="67"/>
    </location>
</feature>
<dbReference type="PIRSF" id="PIRSF001529">
    <property type="entry name" value="Ser-tRNA-synth_IIa"/>
    <property type="match status" value="1"/>
</dbReference>
<evidence type="ECO:0000256" key="11">
    <source>
        <dbReference type="ARBA" id="ARBA00048823"/>
    </source>
</evidence>
<keyword evidence="7 12" id="KW-0067">ATP-binding</keyword>
<evidence type="ECO:0000256" key="12">
    <source>
        <dbReference type="HAMAP-Rule" id="MF_00176"/>
    </source>
</evidence>
<reference evidence="17 18" key="1">
    <citation type="submission" date="2017-08" db="EMBL/GenBank/DDBJ databases">
        <title>WGS of Clinical strains of the CDC Group NO-1 linked to zoonotic infections in humans.</title>
        <authorList>
            <person name="Bernier A.-M."/>
            <person name="Bernard K."/>
        </authorList>
    </citation>
    <scope>NUCLEOTIDE SEQUENCE [LARGE SCALE GENOMIC DNA]</scope>
    <source>
        <strain evidence="17 18">NML03-0146</strain>
    </source>
</reference>
<dbReference type="NCBIfam" id="TIGR00414">
    <property type="entry name" value="serS"/>
    <property type="match status" value="1"/>
</dbReference>
<dbReference type="InterPro" id="IPR033729">
    <property type="entry name" value="SerRS_core"/>
</dbReference>
<dbReference type="InterPro" id="IPR006195">
    <property type="entry name" value="aa-tRNA-synth_II"/>
</dbReference>
<comment type="pathway">
    <text evidence="2 12">Aminoacyl-tRNA biosynthesis; selenocysteinyl-tRNA(Sec) biosynthesis; L-seryl-tRNA(Sec) from L-serine and tRNA(Sec): step 1/1.</text>
</comment>
<comment type="caution">
    <text evidence="12">Lacks conserved residue(s) required for the propagation of feature annotation.</text>
</comment>
<dbReference type="EC" id="6.1.1.11" evidence="12"/>
<feature type="binding site" evidence="12 13">
    <location>
        <position position="297"/>
    </location>
    <ligand>
        <name>L-serine</name>
        <dbReference type="ChEBI" id="CHEBI:33384"/>
    </ligand>
</feature>
<feature type="binding site" evidence="12 14">
    <location>
        <begin position="274"/>
        <end position="276"/>
    </location>
    <ligand>
        <name>ATP</name>
        <dbReference type="ChEBI" id="CHEBI:30616"/>
    </ligand>
</feature>
<dbReference type="GO" id="GO:0005524">
    <property type="term" value="F:ATP binding"/>
    <property type="evidence" value="ECO:0007669"/>
    <property type="project" value="UniProtKB-UniRule"/>
</dbReference>
<dbReference type="InterPro" id="IPR002314">
    <property type="entry name" value="aa-tRNA-synt_IIb"/>
</dbReference>
<gene>
    <name evidence="12" type="primary">serS</name>
    <name evidence="17" type="ORF">CK620_04740</name>
</gene>
<keyword evidence="4 12" id="KW-0963">Cytoplasm</keyword>
<evidence type="ECO:0000259" key="16">
    <source>
        <dbReference type="PROSITE" id="PS50862"/>
    </source>
</evidence>
<dbReference type="SUPFAM" id="SSF55681">
    <property type="entry name" value="Class II aaRS and biotin synthetases"/>
    <property type="match status" value="1"/>
</dbReference>
<dbReference type="Gene3D" id="3.30.930.10">
    <property type="entry name" value="Bira Bifunctional Protein, Domain 2"/>
    <property type="match status" value="1"/>
</dbReference>
<keyword evidence="6 12" id="KW-0547">Nucleotide-binding</keyword>
<comment type="catalytic activity">
    <reaction evidence="11 12">
        <text>tRNA(Ser) + L-serine + ATP = L-seryl-tRNA(Ser) + AMP + diphosphate + H(+)</text>
        <dbReference type="Rhea" id="RHEA:12292"/>
        <dbReference type="Rhea" id="RHEA-COMP:9669"/>
        <dbReference type="Rhea" id="RHEA-COMP:9703"/>
        <dbReference type="ChEBI" id="CHEBI:15378"/>
        <dbReference type="ChEBI" id="CHEBI:30616"/>
        <dbReference type="ChEBI" id="CHEBI:33019"/>
        <dbReference type="ChEBI" id="CHEBI:33384"/>
        <dbReference type="ChEBI" id="CHEBI:78442"/>
        <dbReference type="ChEBI" id="CHEBI:78533"/>
        <dbReference type="ChEBI" id="CHEBI:456215"/>
        <dbReference type="EC" id="6.1.1.11"/>
    </reaction>
</comment>
<feature type="binding site" evidence="13">
    <location>
        <position position="274"/>
    </location>
    <ligand>
        <name>L-serine</name>
        <dbReference type="ChEBI" id="CHEBI:33384"/>
    </ligand>
</feature>
<dbReference type="GO" id="GO:0004828">
    <property type="term" value="F:serine-tRNA ligase activity"/>
    <property type="evidence" value="ECO:0007669"/>
    <property type="project" value="UniProtKB-UniRule"/>
</dbReference>
<comment type="subcellular location">
    <subcellularLocation>
        <location evidence="1 12">Cytoplasm</location>
    </subcellularLocation>
</comment>
<evidence type="ECO:0000256" key="5">
    <source>
        <dbReference type="ARBA" id="ARBA00022598"/>
    </source>
</evidence>
<dbReference type="PRINTS" id="PR00981">
    <property type="entry name" value="TRNASYNTHSER"/>
</dbReference>
<comment type="domain">
    <text evidence="12">Consists of two distinct domains, a catalytic core and a N-terminal extension that is involved in tRNA binding.</text>
</comment>
<evidence type="ECO:0000256" key="3">
    <source>
        <dbReference type="ARBA" id="ARBA00010728"/>
    </source>
</evidence>
<comment type="caution">
    <text evidence="17">The sequence shown here is derived from an EMBL/GenBank/DDBJ whole genome shotgun (WGS) entry which is preliminary data.</text>
</comment>
<evidence type="ECO:0000256" key="7">
    <source>
        <dbReference type="ARBA" id="ARBA00022840"/>
    </source>
</evidence>
<dbReference type="Gene3D" id="1.10.287.40">
    <property type="entry name" value="Serine-tRNA synthetase, tRNA binding domain"/>
    <property type="match status" value="1"/>
</dbReference>
<keyword evidence="9 12" id="KW-0030">Aminoacyl-tRNA synthetase</keyword>
<comment type="similarity">
    <text evidence="3 12">Belongs to the class-II aminoacyl-tRNA synthetase family. Type-1 seryl-tRNA synthetase subfamily.</text>
</comment>
<sequence length="435" mass="47776">MLDILLLRKELDHVVARLETRKTPQAFLDVSAFGALEAERKQLQARTEELQAQRNSLSKQIGQLKAKGESAEAVMAQVAAIKTELETSAQRLEHIQAQLHALLQAVPNLPHASVPVGQSEADNVEVRRWGTPRAFDFDVKDHVDVGEPLGLDFALGAKLSGARFTVMRGQIARLHRALAAFMLDMQTQQHGYQETYVPYIVNADSLLGTGQLPKFAGDLFAAQKGGQEAEPEPDETALYLIPTSEVPLTNIVRDTILAEAELPLRLTAHTPCFRSEAGSYGRDTRGLIRQHQFDKVEMVQITHPEKSYEALEEMVGHAEAVLQALDLPYRVVLLCSGDMGFGAAKTYDLEVWLPAQNTYREISSVSNCEAFQARRMQARFKNAAGKNELVHTLNGSGLAVGRTLVAILENHQNADGSITIPAALRPYMGGAERIG</sequence>
<dbReference type="AlphaFoldDB" id="A0A2A2ABT7"/>
<feature type="binding site" evidence="13">
    <location>
        <position position="394"/>
    </location>
    <ligand>
        <name>L-serine</name>
        <dbReference type="ChEBI" id="CHEBI:33384"/>
    </ligand>
</feature>
<keyword evidence="8 12" id="KW-0648">Protein biosynthesis</keyword>
<dbReference type="Pfam" id="PF00587">
    <property type="entry name" value="tRNA-synt_2b"/>
    <property type="match status" value="1"/>
</dbReference>
<dbReference type="GO" id="GO:0016260">
    <property type="term" value="P:selenocysteine biosynthetic process"/>
    <property type="evidence" value="ECO:0007669"/>
    <property type="project" value="UniProtKB-UniRule"/>
</dbReference>
<feature type="domain" description="Aminoacyl-transfer RNA synthetases class-II family profile" evidence="16">
    <location>
        <begin position="141"/>
        <end position="421"/>
    </location>
</feature>
<evidence type="ECO:0000256" key="2">
    <source>
        <dbReference type="ARBA" id="ARBA00005045"/>
    </source>
</evidence>
<evidence type="ECO:0000256" key="10">
    <source>
        <dbReference type="ARBA" id="ARBA00047929"/>
    </source>
</evidence>
<dbReference type="EMBL" id="NSJF01000002">
    <property type="protein sequence ID" value="PAT35212.1"/>
    <property type="molecule type" value="Genomic_DNA"/>
</dbReference>
<evidence type="ECO:0000256" key="4">
    <source>
        <dbReference type="ARBA" id="ARBA00022490"/>
    </source>
</evidence>
<organism evidence="17 18">
    <name type="scientific">Vandammella animalimorsus</name>
    <dbReference type="NCBI Taxonomy" id="2029117"/>
    <lineage>
        <taxon>Bacteria</taxon>
        <taxon>Pseudomonadati</taxon>
        <taxon>Pseudomonadota</taxon>
        <taxon>Betaproteobacteria</taxon>
        <taxon>Burkholderiales</taxon>
        <taxon>Comamonadaceae</taxon>
        <taxon>Vandammella</taxon>
    </lineage>
</organism>
<dbReference type="SUPFAM" id="SSF46589">
    <property type="entry name" value="tRNA-binding arm"/>
    <property type="match status" value="1"/>
</dbReference>
<comment type="catalytic activity">
    <reaction evidence="10 12">
        <text>tRNA(Sec) + L-serine + ATP = L-seryl-tRNA(Sec) + AMP + diphosphate + H(+)</text>
        <dbReference type="Rhea" id="RHEA:42580"/>
        <dbReference type="Rhea" id="RHEA-COMP:9742"/>
        <dbReference type="Rhea" id="RHEA-COMP:10128"/>
        <dbReference type="ChEBI" id="CHEBI:15378"/>
        <dbReference type="ChEBI" id="CHEBI:30616"/>
        <dbReference type="ChEBI" id="CHEBI:33019"/>
        <dbReference type="ChEBI" id="CHEBI:33384"/>
        <dbReference type="ChEBI" id="CHEBI:78442"/>
        <dbReference type="ChEBI" id="CHEBI:78533"/>
        <dbReference type="ChEBI" id="CHEBI:456215"/>
        <dbReference type="EC" id="6.1.1.11"/>
    </reaction>
</comment>
<evidence type="ECO:0000256" key="8">
    <source>
        <dbReference type="ARBA" id="ARBA00022917"/>
    </source>
</evidence>
<feature type="binding site" evidence="13">
    <location>
        <position position="243"/>
    </location>
    <ligand>
        <name>L-serine</name>
        <dbReference type="ChEBI" id="CHEBI:33384"/>
    </ligand>
</feature>
<dbReference type="InterPro" id="IPR010978">
    <property type="entry name" value="tRNA-bd_arm"/>
</dbReference>
<evidence type="ECO:0000256" key="15">
    <source>
        <dbReference type="SAM" id="Coils"/>
    </source>
</evidence>
<name>A0A2A2ABT7_9BURK</name>
<evidence type="ECO:0000313" key="17">
    <source>
        <dbReference type="EMBL" id="PAT35212.1"/>
    </source>
</evidence>
<feature type="binding site" evidence="12">
    <location>
        <begin position="243"/>
        <end position="245"/>
    </location>
    <ligand>
        <name>L-serine</name>
        <dbReference type="ChEBI" id="CHEBI:33384"/>
    </ligand>
</feature>
<keyword evidence="15" id="KW-0175">Coiled coil</keyword>
<dbReference type="InterPro" id="IPR002317">
    <property type="entry name" value="Ser-tRNA-ligase_type_1"/>
</dbReference>
<dbReference type="CDD" id="cd00770">
    <property type="entry name" value="SerRS_core"/>
    <property type="match status" value="1"/>
</dbReference>
<feature type="binding site" evidence="12">
    <location>
        <position position="396"/>
    </location>
    <ligand>
        <name>L-serine</name>
        <dbReference type="ChEBI" id="CHEBI:33384"/>
    </ligand>
</feature>
<evidence type="ECO:0000256" key="9">
    <source>
        <dbReference type="ARBA" id="ARBA00023146"/>
    </source>
</evidence>
<evidence type="ECO:0000256" key="6">
    <source>
        <dbReference type="ARBA" id="ARBA00022741"/>
    </source>
</evidence>
<evidence type="ECO:0000256" key="1">
    <source>
        <dbReference type="ARBA" id="ARBA00004496"/>
    </source>
</evidence>
<dbReference type="PROSITE" id="PS50862">
    <property type="entry name" value="AA_TRNA_LIGASE_II"/>
    <property type="match status" value="1"/>
</dbReference>
<dbReference type="Pfam" id="PF02403">
    <property type="entry name" value="Seryl_tRNA_N"/>
    <property type="match status" value="1"/>
</dbReference>
<dbReference type="UniPathway" id="UPA00906">
    <property type="reaction ID" value="UER00895"/>
</dbReference>
<dbReference type="Proteomes" id="UP000217999">
    <property type="component" value="Unassembled WGS sequence"/>
</dbReference>
<feature type="binding site" evidence="12 14">
    <location>
        <begin position="361"/>
        <end position="364"/>
    </location>
    <ligand>
        <name>ATP</name>
        <dbReference type="ChEBI" id="CHEBI:30616"/>
    </ligand>
</feature>
<evidence type="ECO:0000313" key="18">
    <source>
        <dbReference type="Proteomes" id="UP000217999"/>
    </source>
</evidence>
<dbReference type="RefSeq" id="WP_095549330.1">
    <property type="nucleotide sequence ID" value="NZ_NSJF01000002.1"/>
</dbReference>
<proteinExistence type="inferred from homology"/>
<comment type="subunit">
    <text evidence="12">Homodimer. The tRNA molecule binds across the dimer.</text>
</comment>